<keyword evidence="2" id="KW-1185">Reference proteome</keyword>
<sequence>MAPALRMTRSIKEKLPVFFLTLESIFEVRCFGEKGVWWRVRVRVGDRPLPFFSFRDSSTVFFRRVGSVGLRRQLSLLG</sequence>
<dbReference type="RefSeq" id="XP_024676545.1">
    <property type="nucleotide sequence ID" value="XM_024820409.1"/>
</dbReference>
<dbReference type="EMBL" id="KZ559117">
    <property type="protein sequence ID" value="PLB42533.1"/>
    <property type="molecule type" value="Genomic_DNA"/>
</dbReference>
<proteinExistence type="predicted"/>
<dbReference type="GeneID" id="36527569"/>
<organism evidence="1 2">
    <name type="scientific">Aspergillus candidus</name>
    <dbReference type="NCBI Taxonomy" id="41067"/>
    <lineage>
        <taxon>Eukaryota</taxon>
        <taxon>Fungi</taxon>
        <taxon>Dikarya</taxon>
        <taxon>Ascomycota</taxon>
        <taxon>Pezizomycotina</taxon>
        <taxon>Eurotiomycetes</taxon>
        <taxon>Eurotiomycetidae</taxon>
        <taxon>Eurotiales</taxon>
        <taxon>Aspergillaceae</taxon>
        <taxon>Aspergillus</taxon>
        <taxon>Aspergillus subgen. Circumdati</taxon>
    </lineage>
</organism>
<reference evidence="1 2" key="1">
    <citation type="submission" date="2017-12" db="EMBL/GenBank/DDBJ databases">
        <authorList>
            <consortium name="DOE Joint Genome Institute"/>
            <person name="Haridas S."/>
            <person name="Kjaerbolling I."/>
            <person name="Vesth T.C."/>
            <person name="Frisvad J.C."/>
            <person name="Nybo J.L."/>
            <person name="Theobald S."/>
            <person name="Kuo A."/>
            <person name="Bowyer P."/>
            <person name="Matsuda Y."/>
            <person name="Mondo S."/>
            <person name="Lyhne E.K."/>
            <person name="Kogle M.E."/>
            <person name="Clum A."/>
            <person name="Lipzen A."/>
            <person name="Salamov A."/>
            <person name="Ngan C.Y."/>
            <person name="Daum C."/>
            <person name="Chiniquy J."/>
            <person name="Barry K."/>
            <person name="LaButti K."/>
            <person name="Simmons B.A."/>
            <person name="Magnuson J.K."/>
            <person name="Mortensen U.H."/>
            <person name="Larsen T.O."/>
            <person name="Grigoriev I.V."/>
            <person name="Baker S.E."/>
            <person name="Andersen M.R."/>
            <person name="Nordberg H.P."/>
            <person name="Cantor M.N."/>
            <person name="Hua S.X."/>
        </authorList>
    </citation>
    <scope>NUCLEOTIDE SEQUENCE [LARGE SCALE GENOMIC DNA]</scope>
    <source>
        <strain evidence="1 2">CBS 102.13</strain>
    </source>
</reference>
<dbReference type="Proteomes" id="UP000234585">
    <property type="component" value="Unassembled WGS sequence"/>
</dbReference>
<gene>
    <name evidence="1" type="ORF">BDW47DRAFT_97356</name>
</gene>
<feature type="non-terminal residue" evidence="1">
    <location>
        <position position="78"/>
    </location>
</feature>
<name>A0A2I2FPI5_ASPCN</name>
<accession>A0A2I2FPI5</accession>
<evidence type="ECO:0000313" key="1">
    <source>
        <dbReference type="EMBL" id="PLB42533.1"/>
    </source>
</evidence>
<dbReference type="AlphaFoldDB" id="A0A2I2FPI5"/>
<evidence type="ECO:0000313" key="2">
    <source>
        <dbReference type="Proteomes" id="UP000234585"/>
    </source>
</evidence>
<dbReference type="OrthoDB" id="4510563at2759"/>
<protein>
    <submittedName>
        <fullName evidence="1">Uncharacterized protein</fullName>
    </submittedName>
</protein>